<organism evidence="2 3">
    <name type="scientific">Shewanella salipaludis</name>
    <dbReference type="NCBI Taxonomy" id="2723052"/>
    <lineage>
        <taxon>Bacteria</taxon>
        <taxon>Pseudomonadati</taxon>
        <taxon>Pseudomonadota</taxon>
        <taxon>Gammaproteobacteria</taxon>
        <taxon>Alteromonadales</taxon>
        <taxon>Shewanellaceae</taxon>
        <taxon>Shewanella</taxon>
    </lineage>
</organism>
<reference evidence="2" key="1">
    <citation type="submission" date="2020-04" db="EMBL/GenBank/DDBJ databases">
        <title>Description of Shewanella salipaludis sp. nov., isolated from a salt marsh.</title>
        <authorList>
            <person name="Park S."/>
            <person name="Yoon J.-H."/>
        </authorList>
    </citation>
    <scope>NUCLEOTIDE SEQUENCE</scope>
    <source>
        <strain evidence="2">SHSM-M6</strain>
    </source>
</reference>
<feature type="domain" description="N-acetyltransferase" evidence="1">
    <location>
        <begin position="31"/>
        <end position="188"/>
    </location>
</feature>
<dbReference type="InterPro" id="IPR000182">
    <property type="entry name" value="GNAT_dom"/>
</dbReference>
<dbReference type="RefSeq" id="WP_169564189.1">
    <property type="nucleotide sequence ID" value="NZ_JAAXYH010000006.1"/>
</dbReference>
<gene>
    <name evidence="2" type="ORF">HC757_09915</name>
</gene>
<dbReference type="PROSITE" id="PS51186">
    <property type="entry name" value="GNAT"/>
    <property type="match status" value="1"/>
</dbReference>
<evidence type="ECO:0000313" key="2">
    <source>
        <dbReference type="EMBL" id="NMH65486.1"/>
    </source>
</evidence>
<evidence type="ECO:0000313" key="3">
    <source>
        <dbReference type="Proteomes" id="UP000737113"/>
    </source>
</evidence>
<dbReference type="Pfam" id="PF00583">
    <property type="entry name" value="Acetyltransf_1"/>
    <property type="match status" value="1"/>
</dbReference>
<comment type="caution">
    <text evidence="2">The sequence shown here is derived from an EMBL/GenBank/DDBJ whole genome shotgun (WGS) entry which is preliminary data.</text>
</comment>
<dbReference type="CDD" id="cd04301">
    <property type="entry name" value="NAT_SF"/>
    <property type="match status" value="1"/>
</dbReference>
<sequence>MPQDSDYQIVAFQPAHARQVSLVFHEAVTAIKHPRYSPEQLNAWSRAPRSEKHWQLRLARSRGWVVVRKGMVVEGPTAVQSASGQDGTGANRLPLCCGFINIETGFGSRGYIDSLYIAPAHQGLGLAGRLYATVELWAREQGYDRLTVDASYVSRPLFEKWGFILERRSYQQKLGQVIAGFSMYKPLGHHAAARP</sequence>
<name>A0A972FTJ3_9GAMM</name>
<dbReference type="InterPro" id="IPR016181">
    <property type="entry name" value="Acyl_CoA_acyltransferase"/>
</dbReference>
<protein>
    <submittedName>
        <fullName evidence="2">GNAT family N-acetyltransferase</fullName>
    </submittedName>
</protein>
<evidence type="ECO:0000259" key="1">
    <source>
        <dbReference type="PROSITE" id="PS51186"/>
    </source>
</evidence>
<dbReference type="Proteomes" id="UP000737113">
    <property type="component" value="Unassembled WGS sequence"/>
</dbReference>
<keyword evidence="3" id="KW-1185">Reference proteome</keyword>
<dbReference type="EMBL" id="JAAXYH010000006">
    <property type="protein sequence ID" value="NMH65486.1"/>
    <property type="molecule type" value="Genomic_DNA"/>
</dbReference>
<dbReference type="GO" id="GO:0016747">
    <property type="term" value="F:acyltransferase activity, transferring groups other than amino-acyl groups"/>
    <property type="evidence" value="ECO:0007669"/>
    <property type="project" value="InterPro"/>
</dbReference>
<dbReference type="PANTHER" id="PTHR43451">
    <property type="entry name" value="ACETYLTRANSFERASE (GNAT) FAMILY PROTEIN"/>
    <property type="match status" value="1"/>
</dbReference>
<dbReference type="AlphaFoldDB" id="A0A972FTJ3"/>
<dbReference type="Gene3D" id="3.40.630.30">
    <property type="match status" value="1"/>
</dbReference>
<proteinExistence type="predicted"/>
<dbReference type="InterPro" id="IPR052564">
    <property type="entry name" value="N-acetyltrans/Recomb-assoc"/>
</dbReference>
<accession>A0A972FTJ3</accession>
<dbReference type="PANTHER" id="PTHR43451:SF1">
    <property type="entry name" value="ACETYLTRANSFERASE"/>
    <property type="match status" value="1"/>
</dbReference>
<dbReference type="SUPFAM" id="SSF55729">
    <property type="entry name" value="Acyl-CoA N-acyltransferases (Nat)"/>
    <property type="match status" value="1"/>
</dbReference>